<accession>A0A0C2MBK1</accession>
<evidence type="ECO:0000313" key="3">
    <source>
        <dbReference type="Proteomes" id="UP000031668"/>
    </source>
</evidence>
<sequence>MSINNNYNINTANSIIGDINNSTIHQSNTSNFKGNDELLRESLNQKLVPEEDIEEISKILKQVAPPKDKDNFPPQVTEWLKKMVVKSLEGSWEIGVATAGSVLSQILCLYFGIM</sequence>
<dbReference type="Proteomes" id="UP000031668">
    <property type="component" value="Unassembled WGS sequence"/>
</dbReference>
<evidence type="ECO:0000256" key="1">
    <source>
        <dbReference type="SAM" id="Phobius"/>
    </source>
</evidence>
<evidence type="ECO:0000313" key="2">
    <source>
        <dbReference type="EMBL" id="KII64376.1"/>
    </source>
</evidence>
<dbReference type="EMBL" id="JWZT01004322">
    <property type="protein sequence ID" value="KII64376.1"/>
    <property type="molecule type" value="Genomic_DNA"/>
</dbReference>
<dbReference type="AlphaFoldDB" id="A0A0C2MBK1"/>
<name>A0A0C2MBK1_THEKT</name>
<keyword evidence="3" id="KW-1185">Reference proteome</keyword>
<organism evidence="2 3">
    <name type="scientific">Thelohanellus kitauei</name>
    <name type="common">Myxosporean</name>
    <dbReference type="NCBI Taxonomy" id="669202"/>
    <lineage>
        <taxon>Eukaryota</taxon>
        <taxon>Metazoa</taxon>
        <taxon>Cnidaria</taxon>
        <taxon>Myxozoa</taxon>
        <taxon>Myxosporea</taxon>
        <taxon>Bivalvulida</taxon>
        <taxon>Platysporina</taxon>
        <taxon>Myxobolidae</taxon>
        <taxon>Thelohanellus</taxon>
    </lineage>
</organism>
<protein>
    <submittedName>
        <fullName evidence="2">Uncharacterized protein</fullName>
    </submittedName>
</protein>
<comment type="caution">
    <text evidence="2">The sequence shown here is derived from an EMBL/GenBank/DDBJ whole genome shotgun (WGS) entry which is preliminary data.</text>
</comment>
<proteinExistence type="predicted"/>
<keyword evidence="1" id="KW-1133">Transmembrane helix</keyword>
<feature type="transmembrane region" description="Helical" evidence="1">
    <location>
        <begin position="91"/>
        <end position="113"/>
    </location>
</feature>
<reference evidence="2 3" key="1">
    <citation type="journal article" date="2014" name="Genome Biol. Evol.">
        <title>The genome of the myxosporean Thelohanellus kitauei shows adaptations to nutrient acquisition within its fish host.</title>
        <authorList>
            <person name="Yang Y."/>
            <person name="Xiong J."/>
            <person name="Zhou Z."/>
            <person name="Huo F."/>
            <person name="Miao W."/>
            <person name="Ran C."/>
            <person name="Liu Y."/>
            <person name="Zhang J."/>
            <person name="Feng J."/>
            <person name="Wang M."/>
            <person name="Wang M."/>
            <person name="Wang L."/>
            <person name="Yao B."/>
        </authorList>
    </citation>
    <scope>NUCLEOTIDE SEQUENCE [LARGE SCALE GENOMIC DNA]</scope>
    <source>
        <strain evidence="2">Wuqing</strain>
    </source>
</reference>
<keyword evidence="1" id="KW-0472">Membrane</keyword>
<keyword evidence="1" id="KW-0812">Transmembrane</keyword>
<gene>
    <name evidence="2" type="ORF">RF11_00116</name>
</gene>